<feature type="compositionally biased region" description="Low complexity" evidence="1">
    <location>
        <begin position="23"/>
        <end position="35"/>
    </location>
</feature>
<keyword evidence="3" id="KW-1185">Reference proteome</keyword>
<evidence type="ECO:0000313" key="2">
    <source>
        <dbReference type="EMBL" id="VCX33776.1"/>
    </source>
</evidence>
<proteinExistence type="predicted"/>
<feature type="compositionally biased region" description="Polar residues" evidence="1">
    <location>
        <begin position="49"/>
        <end position="63"/>
    </location>
</feature>
<organism evidence="2 3">
    <name type="scientific">Gulo gulo</name>
    <name type="common">Wolverine</name>
    <name type="synonym">Gluton</name>
    <dbReference type="NCBI Taxonomy" id="48420"/>
    <lineage>
        <taxon>Eukaryota</taxon>
        <taxon>Metazoa</taxon>
        <taxon>Chordata</taxon>
        <taxon>Craniata</taxon>
        <taxon>Vertebrata</taxon>
        <taxon>Euteleostomi</taxon>
        <taxon>Mammalia</taxon>
        <taxon>Eutheria</taxon>
        <taxon>Laurasiatheria</taxon>
        <taxon>Carnivora</taxon>
        <taxon>Caniformia</taxon>
        <taxon>Musteloidea</taxon>
        <taxon>Mustelidae</taxon>
        <taxon>Guloninae</taxon>
        <taxon>Gulo</taxon>
    </lineage>
</organism>
<dbReference type="AlphaFoldDB" id="A0A9X9M438"/>
<dbReference type="EMBL" id="CYRY02042390">
    <property type="protein sequence ID" value="VCX33776.1"/>
    <property type="molecule type" value="Genomic_DNA"/>
</dbReference>
<dbReference type="Proteomes" id="UP000269945">
    <property type="component" value="Unassembled WGS sequence"/>
</dbReference>
<evidence type="ECO:0000313" key="3">
    <source>
        <dbReference type="Proteomes" id="UP000269945"/>
    </source>
</evidence>
<gene>
    <name evidence="2" type="ORF">BN2614_LOCUS3</name>
</gene>
<feature type="region of interest" description="Disordered" evidence="1">
    <location>
        <begin position="49"/>
        <end position="140"/>
    </location>
</feature>
<name>A0A9X9M438_GULGU</name>
<evidence type="ECO:0000256" key="1">
    <source>
        <dbReference type="SAM" id="MobiDB-lite"/>
    </source>
</evidence>
<feature type="non-terminal residue" evidence="2">
    <location>
        <position position="1"/>
    </location>
</feature>
<comment type="caution">
    <text evidence="2">The sequence shown here is derived from an EMBL/GenBank/DDBJ whole genome shotgun (WGS) entry which is preliminary data.</text>
</comment>
<accession>A0A9X9M438</accession>
<reference evidence="2 3" key="1">
    <citation type="submission" date="2018-10" db="EMBL/GenBank/DDBJ databases">
        <authorList>
            <person name="Ekblom R."/>
            <person name="Jareborg N."/>
        </authorList>
    </citation>
    <scope>NUCLEOTIDE SEQUENCE [LARGE SCALE GENOMIC DNA]</scope>
    <source>
        <tissue evidence="2">Muscle</tissue>
    </source>
</reference>
<feature type="compositionally biased region" description="Polar residues" evidence="1">
    <location>
        <begin position="81"/>
        <end position="92"/>
    </location>
</feature>
<protein>
    <submittedName>
        <fullName evidence="2">Uncharacterized protein</fullName>
    </submittedName>
</protein>
<sequence length="140" mass="14782">QSISLNRRTKGSSGCRKSPNLRSPFSSAWPSLSSPASCSWWFTKPSPMTTAAQRDLSISTSAASRPPWMLTTHPRTPTPEAASTRSSATTVWPSRAPLGPSGRGCRRLLSSMSPSRPRPRAIRGPPPARMGGPAGGSPDG</sequence>
<feature type="region of interest" description="Disordered" evidence="1">
    <location>
        <begin position="1"/>
        <end position="35"/>
    </location>
</feature>